<feature type="compositionally biased region" description="Low complexity" evidence="1">
    <location>
        <begin position="48"/>
        <end position="64"/>
    </location>
</feature>
<name>A0AAW0SGD6_SCYPA</name>
<feature type="non-terminal residue" evidence="2">
    <location>
        <position position="1"/>
    </location>
</feature>
<keyword evidence="3" id="KW-1185">Reference proteome</keyword>
<accession>A0AAW0SGD6</accession>
<organism evidence="2 3">
    <name type="scientific">Scylla paramamosain</name>
    <name type="common">Mud crab</name>
    <dbReference type="NCBI Taxonomy" id="85552"/>
    <lineage>
        <taxon>Eukaryota</taxon>
        <taxon>Metazoa</taxon>
        <taxon>Ecdysozoa</taxon>
        <taxon>Arthropoda</taxon>
        <taxon>Crustacea</taxon>
        <taxon>Multicrustacea</taxon>
        <taxon>Malacostraca</taxon>
        <taxon>Eumalacostraca</taxon>
        <taxon>Eucarida</taxon>
        <taxon>Decapoda</taxon>
        <taxon>Pleocyemata</taxon>
        <taxon>Brachyura</taxon>
        <taxon>Eubrachyura</taxon>
        <taxon>Portunoidea</taxon>
        <taxon>Portunidae</taxon>
        <taxon>Portuninae</taxon>
        <taxon>Scylla</taxon>
    </lineage>
</organism>
<evidence type="ECO:0000313" key="2">
    <source>
        <dbReference type="EMBL" id="KAK8373907.1"/>
    </source>
</evidence>
<feature type="region of interest" description="Disordered" evidence="1">
    <location>
        <begin position="30"/>
        <end position="116"/>
    </location>
</feature>
<dbReference type="Proteomes" id="UP001487740">
    <property type="component" value="Unassembled WGS sequence"/>
</dbReference>
<comment type="caution">
    <text evidence="2">The sequence shown here is derived from an EMBL/GenBank/DDBJ whole genome shotgun (WGS) entry which is preliminary data.</text>
</comment>
<dbReference type="EMBL" id="JARAKH010000790">
    <property type="protein sequence ID" value="KAK8373907.1"/>
    <property type="molecule type" value="Genomic_DNA"/>
</dbReference>
<sequence>SRLFSAQPVNWGHTQGWQWIPPGLRYPQLSPVTPLQAGPQLPPTCANSTSQPSRSPSPTRSSSPSPSPPAPTLALTQHTLPEETESSPPREVTTSSVANDESCMEENTRNGLQSPYTNDGDMHKYLRKLLSLPYVPAENIEELFIRFYRKANGSPQLLQLLDYVKTTWITSSIWAELPMGRDADGPRQRWAEFA</sequence>
<evidence type="ECO:0000256" key="1">
    <source>
        <dbReference type="SAM" id="MobiDB-lite"/>
    </source>
</evidence>
<evidence type="ECO:0000313" key="3">
    <source>
        <dbReference type="Proteomes" id="UP001487740"/>
    </source>
</evidence>
<reference evidence="2 3" key="1">
    <citation type="submission" date="2023-03" db="EMBL/GenBank/DDBJ databases">
        <title>High-quality genome of Scylla paramamosain provides insights in environmental adaptation.</title>
        <authorList>
            <person name="Zhang L."/>
        </authorList>
    </citation>
    <scope>NUCLEOTIDE SEQUENCE [LARGE SCALE GENOMIC DNA]</scope>
    <source>
        <strain evidence="2">LZ_2023a</strain>
        <tissue evidence="2">Muscle</tissue>
    </source>
</reference>
<dbReference type="AlphaFoldDB" id="A0AAW0SGD6"/>
<protein>
    <submittedName>
        <fullName evidence="2">Uncharacterized protein</fullName>
    </submittedName>
</protein>
<gene>
    <name evidence="2" type="ORF">O3P69_019899</name>
</gene>
<proteinExistence type="predicted"/>